<proteinExistence type="predicted"/>
<dbReference type="PROSITE" id="PS50005">
    <property type="entry name" value="TPR"/>
    <property type="match status" value="1"/>
</dbReference>
<name>A0AAD5YM42_9APHY</name>
<sequence>MCHPALSEADVVPLVGLVELVLKQKPALGGIQSVCWEWECIEDVGDGSNQWSLKCCVDEISVPSNASFLCFHFNPSISLFDHEIGRIVAIRISFKPETKYNVKKIESFLCDFRGLERLQLDNLGLTKGGPARLNLPKLRKILKDRGAPAPEEPPVVLGNCPPELCCVRIKQQIADSRLLIAQSLWRLTDECLKRCLRDEGERTREGLLQVQMELALVDHVKYAPLINKTLDYMFRLEIDNGRSPKGRGKVFKYSRDVKPLWEKLAYQDAASFASHFVTALEEAASSHHKLGNRETSIKWWIQVTVVCEQLAKLDTCTYIPWLADAVQILARHSPKDGNPFAKRAKRDGVDDSRSRLWFAWSTLARQDASYIPCLRELLTSHIRKKTVALSQFFDSPCFDIASTVKDQLEAVDIWRGLAKRDPITHSPNLAGALNEVASTYWALGHFEKSIGHRRESLGVWQALVEQDSSSVTTATLVGLAESLHDVVAYLARLQLSTEAIDCSREADGVWRELTKRNASENAFHLVKSLHETGALLFELGHHDQALTQYSEAVEVSRSHMEDGNFPDPFLYPRSLDMMSWCLISLNRHADAKPLIHECVDLLRSFQRHTVLRPRHIPPPSRLPIELINEQLSMCLNTQSVIFTEIGEFKFACVASEESVKRLRPLVRFWHDQYFHELAPALHNLSLPLCSLGQHDQALRAIEEAVDIYRTLTLDGPSRYDQNFAGTLRRYAYILSQSGESIRAMKANEDASKIEGVLMSRTEATRSSPKIQASTTDKVRTYERFIVRDNACEWALGLAEIELSSMVLILIGLLFSGWFEYETQFE</sequence>
<dbReference type="PANTHER" id="PTHR19959:SF119">
    <property type="entry name" value="FUNGAL LIPASE-LIKE DOMAIN-CONTAINING PROTEIN"/>
    <property type="match status" value="1"/>
</dbReference>
<gene>
    <name evidence="2" type="ORF">NLI96_g358</name>
</gene>
<feature type="repeat" description="TPR" evidence="1">
    <location>
        <begin position="526"/>
        <end position="559"/>
    </location>
</feature>
<dbReference type="InterPro" id="IPR019734">
    <property type="entry name" value="TPR_rpt"/>
</dbReference>
<dbReference type="PANTHER" id="PTHR19959">
    <property type="entry name" value="KINESIN LIGHT CHAIN"/>
    <property type="match status" value="1"/>
</dbReference>
<dbReference type="Pfam" id="PF13374">
    <property type="entry name" value="TPR_10"/>
    <property type="match status" value="1"/>
</dbReference>
<evidence type="ECO:0000313" key="2">
    <source>
        <dbReference type="EMBL" id="KAJ3491944.1"/>
    </source>
</evidence>
<dbReference type="Proteomes" id="UP001212997">
    <property type="component" value="Unassembled WGS sequence"/>
</dbReference>
<dbReference type="Gene3D" id="1.25.40.10">
    <property type="entry name" value="Tetratricopeptide repeat domain"/>
    <property type="match status" value="2"/>
</dbReference>
<dbReference type="AlphaFoldDB" id="A0AAD5YM42"/>
<keyword evidence="1" id="KW-0802">TPR repeat</keyword>
<evidence type="ECO:0000313" key="3">
    <source>
        <dbReference type="Proteomes" id="UP001212997"/>
    </source>
</evidence>
<reference evidence="2" key="1">
    <citation type="submission" date="2022-07" db="EMBL/GenBank/DDBJ databases">
        <title>Genome Sequence of Physisporinus lineatus.</title>
        <authorList>
            <person name="Buettner E."/>
        </authorList>
    </citation>
    <scope>NUCLEOTIDE SEQUENCE</scope>
    <source>
        <strain evidence="2">VT162</strain>
    </source>
</reference>
<organism evidence="2 3">
    <name type="scientific">Meripilus lineatus</name>
    <dbReference type="NCBI Taxonomy" id="2056292"/>
    <lineage>
        <taxon>Eukaryota</taxon>
        <taxon>Fungi</taxon>
        <taxon>Dikarya</taxon>
        <taxon>Basidiomycota</taxon>
        <taxon>Agaricomycotina</taxon>
        <taxon>Agaricomycetes</taxon>
        <taxon>Polyporales</taxon>
        <taxon>Meripilaceae</taxon>
        <taxon>Meripilus</taxon>
    </lineage>
</organism>
<dbReference type="EMBL" id="JANAWD010000005">
    <property type="protein sequence ID" value="KAJ3491944.1"/>
    <property type="molecule type" value="Genomic_DNA"/>
</dbReference>
<dbReference type="InterPro" id="IPR011990">
    <property type="entry name" value="TPR-like_helical_dom_sf"/>
</dbReference>
<protein>
    <submittedName>
        <fullName evidence="2">Uncharacterized protein</fullName>
    </submittedName>
</protein>
<dbReference type="SMART" id="SM00028">
    <property type="entry name" value="TPR"/>
    <property type="match status" value="4"/>
</dbReference>
<accession>A0AAD5YM42</accession>
<dbReference type="SUPFAM" id="SSF48452">
    <property type="entry name" value="TPR-like"/>
    <property type="match status" value="2"/>
</dbReference>
<keyword evidence="3" id="KW-1185">Reference proteome</keyword>
<comment type="caution">
    <text evidence="2">The sequence shown here is derived from an EMBL/GenBank/DDBJ whole genome shotgun (WGS) entry which is preliminary data.</text>
</comment>
<evidence type="ECO:0000256" key="1">
    <source>
        <dbReference type="PROSITE-ProRule" id="PRU00339"/>
    </source>
</evidence>